<dbReference type="Pfam" id="PF13556">
    <property type="entry name" value="HTH_30"/>
    <property type="match status" value="1"/>
</dbReference>
<dbReference type="Gene3D" id="1.10.10.2840">
    <property type="entry name" value="PucR C-terminal helix-turn-helix domain"/>
    <property type="match status" value="1"/>
</dbReference>
<dbReference type="Pfam" id="PF05651">
    <property type="entry name" value="Diacid_rec"/>
    <property type="match status" value="1"/>
</dbReference>
<organism evidence="3 4">
    <name type="scientific">Virgibacillus salarius</name>
    <dbReference type="NCBI Taxonomy" id="447199"/>
    <lineage>
        <taxon>Bacteria</taxon>
        <taxon>Bacillati</taxon>
        <taxon>Bacillota</taxon>
        <taxon>Bacilli</taxon>
        <taxon>Bacillales</taxon>
        <taxon>Bacillaceae</taxon>
        <taxon>Virgibacillus</taxon>
    </lineage>
</organism>
<feature type="domain" description="Putative sugar diacid recognition" evidence="1">
    <location>
        <begin position="10"/>
        <end position="140"/>
    </location>
</feature>
<evidence type="ECO:0000313" key="3">
    <source>
        <dbReference type="EMBL" id="MBR7798056.1"/>
    </source>
</evidence>
<dbReference type="InterPro" id="IPR025736">
    <property type="entry name" value="PucR_C-HTH_dom"/>
</dbReference>
<dbReference type="PANTHER" id="PTHR33744">
    <property type="entry name" value="CARBOHYDRATE DIACID REGULATOR"/>
    <property type="match status" value="1"/>
</dbReference>
<dbReference type="AlphaFoldDB" id="A0A941DZ74"/>
<name>A0A941DZ74_9BACI</name>
<evidence type="ECO:0000259" key="2">
    <source>
        <dbReference type="Pfam" id="PF13556"/>
    </source>
</evidence>
<sequence>MDNVLFHTDQIYNAIVREINRLIDEQVILTNEQGVIVASTNSDRIGSFHEGSYLAMKNKEKMIMTDDDVKRLRGVRPGVVLPIIIEDKPMGVLGITGEPSVVEPYAMLVQKVTELFIHDSVARINQESKTRDLEFFIFDWLNHTGDFSQLLERSDFLHIDMFSYDQVVVFKCDYLKINLTYNQLEMVKKLWSSTINALFIRWGQEKIVMLLEAVEKDRLTEKLLSFITHIKKEMDIQLYAGVGNKNDSKRLSYSFQQANKSSEYANSKHPVVFEADLRFEMLTHELSAETKDQFVLRSIGALIQEEELMQTLSSWFENNMAVQLTADKLHIHKNTLHYRLNRIADVTKLNVRNVDDLMLLYISHRFYNEKRKT</sequence>
<dbReference type="InterPro" id="IPR042070">
    <property type="entry name" value="PucR_C-HTH_sf"/>
</dbReference>
<dbReference type="Proteomes" id="UP000675284">
    <property type="component" value="Unassembled WGS sequence"/>
</dbReference>
<comment type="caution">
    <text evidence="3">The sequence shown here is derived from an EMBL/GenBank/DDBJ whole genome shotgun (WGS) entry which is preliminary data.</text>
</comment>
<dbReference type="PANTHER" id="PTHR33744:SF16">
    <property type="entry name" value="CARBOHYDRATE DIACID REGULATOR"/>
    <property type="match status" value="1"/>
</dbReference>
<protein>
    <submittedName>
        <fullName evidence="3">Helix-turn-helix domain-containing protein</fullName>
    </submittedName>
</protein>
<gene>
    <name evidence="3" type="ORF">KCX74_18695</name>
</gene>
<dbReference type="RefSeq" id="WP_026682782.1">
    <property type="nucleotide sequence ID" value="NZ_BAAACY010000016.1"/>
</dbReference>
<keyword evidence="4" id="KW-1185">Reference proteome</keyword>
<accession>A0A941DZ74</accession>
<dbReference type="EMBL" id="JAGSOT010000084">
    <property type="protein sequence ID" value="MBR7798056.1"/>
    <property type="molecule type" value="Genomic_DNA"/>
</dbReference>
<feature type="domain" description="PucR C-terminal helix-turn-helix" evidence="2">
    <location>
        <begin position="308"/>
        <end position="363"/>
    </location>
</feature>
<proteinExistence type="predicted"/>
<evidence type="ECO:0000259" key="1">
    <source>
        <dbReference type="Pfam" id="PF05651"/>
    </source>
</evidence>
<evidence type="ECO:0000313" key="4">
    <source>
        <dbReference type="Proteomes" id="UP000675284"/>
    </source>
</evidence>
<reference evidence="3" key="1">
    <citation type="submission" date="2021-04" db="EMBL/GenBank/DDBJ databases">
        <title>Isolation and polyphasic classification of algal microorganism.</title>
        <authorList>
            <person name="Wang S."/>
        </authorList>
    </citation>
    <scope>NUCLEOTIDE SEQUENCE</scope>
    <source>
        <strain evidence="3">720a</strain>
    </source>
</reference>
<dbReference type="InterPro" id="IPR008599">
    <property type="entry name" value="Diacid_rec"/>
</dbReference>
<dbReference type="InterPro" id="IPR051448">
    <property type="entry name" value="CdaR-like_regulators"/>
</dbReference>